<dbReference type="EMBL" id="WKPJ01000017">
    <property type="protein sequence ID" value="MSA89868.1"/>
    <property type="molecule type" value="Genomic_DNA"/>
</dbReference>
<proteinExistence type="predicted"/>
<dbReference type="AlphaFoldDB" id="A0A6N7S8J9"/>
<comment type="caution">
    <text evidence="1">The sequence shown here is derived from an EMBL/GenBank/DDBJ whole genome shotgun (WGS) entry which is preliminary data.</text>
</comment>
<evidence type="ECO:0000313" key="1">
    <source>
        <dbReference type="EMBL" id="MSA89868.1"/>
    </source>
</evidence>
<evidence type="ECO:0000313" key="4">
    <source>
        <dbReference type="Proteomes" id="UP000480929"/>
    </source>
</evidence>
<dbReference type="EMBL" id="WKPI01000019">
    <property type="protein sequence ID" value="MSC33623.1"/>
    <property type="molecule type" value="Genomic_DNA"/>
</dbReference>
<reference evidence="3 4" key="1">
    <citation type="journal article" date="2019" name="Nat. Med.">
        <title>A library of human gut bacterial isolates paired with longitudinal multiomics data enables mechanistic microbiome research.</title>
        <authorList>
            <person name="Poyet M."/>
            <person name="Groussin M."/>
            <person name="Gibbons S.M."/>
            <person name="Avila-Pacheco J."/>
            <person name="Jiang X."/>
            <person name="Kearney S.M."/>
            <person name="Perrotta A.R."/>
            <person name="Berdy B."/>
            <person name="Zhao S."/>
            <person name="Lieberman T.D."/>
            <person name="Swanson P.K."/>
            <person name="Smith M."/>
            <person name="Roesemann S."/>
            <person name="Alexander J.E."/>
            <person name="Rich S.A."/>
            <person name="Livny J."/>
            <person name="Vlamakis H."/>
            <person name="Clish C."/>
            <person name="Bullock K."/>
            <person name="Deik A."/>
            <person name="Scott J."/>
            <person name="Pierce K.A."/>
            <person name="Xavier R.J."/>
            <person name="Alm E.J."/>
        </authorList>
    </citation>
    <scope>NUCLEOTIDE SEQUENCE [LARGE SCALE GENOMIC DNA]</scope>
    <source>
        <strain evidence="1 3">BIOML-A4</strain>
        <strain evidence="2 4">BIOML-A5</strain>
    </source>
</reference>
<evidence type="ECO:0000313" key="2">
    <source>
        <dbReference type="EMBL" id="MSC33623.1"/>
    </source>
</evidence>
<dbReference type="RefSeq" id="WP_154239032.1">
    <property type="nucleotide sequence ID" value="NZ_AP031450.1"/>
</dbReference>
<keyword evidence="4" id="KW-1185">Reference proteome</keyword>
<gene>
    <name evidence="2" type="ORF">GKD88_10875</name>
    <name evidence="1" type="ORF">GKE08_11075</name>
</gene>
<protein>
    <submittedName>
        <fullName evidence="1">DUF4430 domain-containing protein</fullName>
    </submittedName>
</protein>
<dbReference type="Gene3D" id="2.170.130.30">
    <property type="match status" value="1"/>
</dbReference>
<evidence type="ECO:0000313" key="3">
    <source>
        <dbReference type="Proteomes" id="UP000433575"/>
    </source>
</evidence>
<organism evidence="1 3">
    <name type="scientific">Holdemania massiliensis</name>
    <dbReference type="NCBI Taxonomy" id="1468449"/>
    <lineage>
        <taxon>Bacteria</taxon>
        <taxon>Bacillati</taxon>
        <taxon>Bacillota</taxon>
        <taxon>Erysipelotrichia</taxon>
        <taxon>Erysipelotrichales</taxon>
        <taxon>Erysipelotrichaceae</taxon>
        <taxon>Holdemania</taxon>
    </lineage>
</organism>
<dbReference type="Proteomes" id="UP000433575">
    <property type="component" value="Unassembled WGS sequence"/>
</dbReference>
<dbReference type="OrthoDB" id="1938220at2"/>
<sequence length="139" mass="15234">MKKKWIAAAAILAAILLCILGFNALKPKTVEGAKTIRVTVVNEIDGTELFSGTIKTQAETLGQMLDDASELKAEMESSTYGRLLTGLLDVKQGEMATGPWWLYESENNEACKAAGFCPAVDETPIQDQDQFTFKYTDSY</sequence>
<accession>A0A6N7S8J9</accession>
<name>A0A6N7S8J9_9FIRM</name>
<dbReference type="Proteomes" id="UP000480929">
    <property type="component" value="Unassembled WGS sequence"/>
</dbReference>